<protein>
    <submittedName>
        <fullName evidence="8">Related to monosaccharide transporter</fullName>
    </submittedName>
</protein>
<dbReference type="GO" id="GO:0005351">
    <property type="term" value="F:carbohydrate:proton symporter activity"/>
    <property type="evidence" value="ECO:0007669"/>
    <property type="project" value="TreeGrafter"/>
</dbReference>
<organism evidence="8">
    <name type="scientific">Melanopsichium pennsylvanicum 4</name>
    <dbReference type="NCBI Taxonomy" id="1398559"/>
    <lineage>
        <taxon>Eukaryota</taxon>
        <taxon>Fungi</taxon>
        <taxon>Dikarya</taxon>
        <taxon>Basidiomycota</taxon>
        <taxon>Ustilaginomycotina</taxon>
        <taxon>Ustilaginomycetes</taxon>
        <taxon>Ustilaginales</taxon>
        <taxon>Ustilaginaceae</taxon>
        <taxon>Melanopsichium</taxon>
    </lineage>
</organism>
<evidence type="ECO:0000256" key="6">
    <source>
        <dbReference type="SAM" id="Phobius"/>
    </source>
</evidence>
<feature type="transmembrane region" description="Helical" evidence="6">
    <location>
        <begin position="358"/>
        <end position="380"/>
    </location>
</feature>
<comment type="subcellular location">
    <subcellularLocation>
        <location evidence="1">Membrane</location>
        <topology evidence="1">Multi-pass membrane protein</topology>
    </subcellularLocation>
</comment>
<sequence>MPSSLKTTLDSPVRGSFVAETSMDSKQGKPRVWSMSVFVTVVTIALSGATYGLENSLMSPLAAMPDFVKKHQGINHETRNYTFTASHQSMIFSIPLIGTIFGALVSPYLQNRLGRKWSLCAAYMFSIPSTQLQLWAPNLAAFILGRVMNGLAYGCALSIGPLYLADVVPTSIRGGAVASSNLLTILANLMAAICCWATDKHYSDSRKYMVPLGVQAGLPFLLLLPTPFLPESPVWCVQKGRIGEARMALKRVRPVTDIEIEEELQEIVRTEQERRNMAKDTKFTDIFSRKHLLRTMVAGSFFALNQVSGIILSTTYATVFLTQLGLGDPFVLTVYAYLCQVAGATLAIVALEKVGRRALALPGFVVLTVIDMAAGGLAFYTGSPNAAKAISALAMVFNFFWTLCFYSISLLMPSELPTQRLRNYTMSYAIGCGQATAVVTTLALPQITASDAGNLAAKAYLIFGGCMFVITILAFFLLPETKGRTFFEIDQLYANRIPAWRWSKYEFCRATAVEEIHAVPVAHLEHHTHAVEMTSVDKKNSCQINVSESALIKRQN</sequence>
<dbReference type="PANTHER" id="PTHR48022">
    <property type="entry name" value="PLASTIDIC GLUCOSE TRANSPORTER 4"/>
    <property type="match status" value="1"/>
</dbReference>
<keyword evidence="4 6" id="KW-1133">Transmembrane helix</keyword>
<keyword evidence="3 6" id="KW-0812">Transmembrane</keyword>
<feature type="domain" description="Major facilitator superfamily (MFS) profile" evidence="7">
    <location>
        <begin position="40"/>
        <end position="482"/>
    </location>
</feature>
<dbReference type="InterPro" id="IPR005828">
    <property type="entry name" value="MFS_sugar_transport-like"/>
</dbReference>
<feature type="transmembrane region" description="Helical" evidence="6">
    <location>
        <begin position="424"/>
        <end position="447"/>
    </location>
</feature>
<keyword evidence="5 6" id="KW-0472">Membrane</keyword>
<feature type="transmembrane region" description="Helical" evidence="6">
    <location>
        <begin position="32"/>
        <end position="53"/>
    </location>
</feature>
<evidence type="ECO:0000259" key="7">
    <source>
        <dbReference type="PROSITE" id="PS50850"/>
    </source>
</evidence>
<evidence type="ECO:0000256" key="3">
    <source>
        <dbReference type="ARBA" id="ARBA00022692"/>
    </source>
</evidence>
<reference evidence="8" key="1">
    <citation type="journal article" date="2014" name="Genome Biol. Evol.">
        <title>Gene Loss Rather Than Gene Gain Is Associated with a Host Jump from Monocots to Dicots in the Smut Fungus Melanopsichium pennsylvanicum.</title>
        <authorList>
            <person name="Sharma R."/>
            <person name="Mishra B."/>
            <person name="Runge F."/>
            <person name="Thines M."/>
        </authorList>
    </citation>
    <scope>NUCLEOTIDE SEQUENCE</scope>
    <source>
        <strain evidence="8">4</strain>
    </source>
</reference>
<proteinExistence type="inferred from homology"/>
<feature type="transmembrane region" description="Helical" evidence="6">
    <location>
        <begin position="176"/>
        <end position="197"/>
    </location>
</feature>
<evidence type="ECO:0000256" key="5">
    <source>
        <dbReference type="ARBA" id="ARBA00023136"/>
    </source>
</evidence>
<feature type="transmembrane region" description="Helical" evidence="6">
    <location>
        <begin position="459"/>
        <end position="478"/>
    </location>
</feature>
<dbReference type="FunFam" id="1.20.1250.20:FF:000078">
    <property type="entry name" value="MFS maltose transporter, putative"/>
    <property type="match status" value="1"/>
</dbReference>
<dbReference type="EMBL" id="HG529646">
    <property type="protein sequence ID" value="CDI55371.1"/>
    <property type="molecule type" value="Genomic_DNA"/>
</dbReference>
<name>A0A077R835_9BASI</name>
<feature type="transmembrane region" description="Helical" evidence="6">
    <location>
        <begin position="332"/>
        <end position="351"/>
    </location>
</feature>
<dbReference type="InterPro" id="IPR050360">
    <property type="entry name" value="MFS_Sugar_Transporters"/>
</dbReference>
<dbReference type="GO" id="GO:0016020">
    <property type="term" value="C:membrane"/>
    <property type="evidence" value="ECO:0007669"/>
    <property type="project" value="UniProtKB-SubCell"/>
</dbReference>
<evidence type="ECO:0000256" key="1">
    <source>
        <dbReference type="ARBA" id="ARBA00004141"/>
    </source>
</evidence>
<dbReference type="PANTHER" id="PTHR48022:SF27">
    <property type="entry name" value="MAJOR FACILITATOR SUPERFAMILY (MFS) PROFILE DOMAIN-CONTAINING PROTEIN"/>
    <property type="match status" value="1"/>
</dbReference>
<feature type="transmembrane region" description="Helical" evidence="6">
    <location>
        <begin position="139"/>
        <end position="164"/>
    </location>
</feature>
<evidence type="ECO:0000256" key="4">
    <source>
        <dbReference type="ARBA" id="ARBA00022989"/>
    </source>
</evidence>
<dbReference type="InterPro" id="IPR005829">
    <property type="entry name" value="Sugar_transporter_CS"/>
</dbReference>
<dbReference type="Pfam" id="PF00083">
    <property type="entry name" value="Sugar_tr"/>
    <property type="match status" value="1"/>
</dbReference>
<dbReference type="PROSITE" id="PS50850">
    <property type="entry name" value="MFS"/>
    <property type="match status" value="1"/>
</dbReference>
<evidence type="ECO:0000313" key="8">
    <source>
        <dbReference type="EMBL" id="CDI55371.1"/>
    </source>
</evidence>
<dbReference type="InterPro" id="IPR036259">
    <property type="entry name" value="MFS_trans_sf"/>
</dbReference>
<dbReference type="InterPro" id="IPR020846">
    <property type="entry name" value="MFS_dom"/>
</dbReference>
<comment type="similarity">
    <text evidence="2">Belongs to the major facilitator superfamily. Sugar transporter (TC 2.A.1.1) family.</text>
</comment>
<feature type="transmembrane region" description="Helical" evidence="6">
    <location>
        <begin position="392"/>
        <end position="412"/>
    </location>
</feature>
<dbReference type="SUPFAM" id="SSF103473">
    <property type="entry name" value="MFS general substrate transporter"/>
    <property type="match status" value="1"/>
</dbReference>
<dbReference type="Gene3D" id="1.20.1250.20">
    <property type="entry name" value="MFS general substrate transporter like domains"/>
    <property type="match status" value="1"/>
</dbReference>
<dbReference type="AlphaFoldDB" id="A0A077R835"/>
<feature type="transmembrane region" description="Helical" evidence="6">
    <location>
        <begin position="292"/>
        <end position="312"/>
    </location>
</feature>
<feature type="transmembrane region" description="Helical" evidence="6">
    <location>
        <begin position="90"/>
        <end position="109"/>
    </location>
</feature>
<evidence type="ECO:0000256" key="2">
    <source>
        <dbReference type="ARBA" id="ARBA00010992"/>
    </source>
</evidence>
<dbReference type="PROSITE" id="PS00216">
    <property type="entry name" value="SUGAR_TRANSPORT_1"/>
    <property type="match status" value="1"/>
</dbReference>
<accession>A0A077R835</accession>